<sequence length="186" mass="20367">MKKKFWAIPMVLVAALCTALLSACGGPSVEELIRQDLESAFGEISADDEELVEAMSESSSGSFEMLGIDTQDFAESYLDGFEYKIDEVTVDEENGVATAVVKVKMKSVTDIMTEFSSQFETWIMGLDQSALPTEEELYAKGGEILMEVTKAAEPHESDVVIDYAKDDEGTWKAAEDAEMAIMDAML</sequence>
<feature type="signal peptide" evidence="1">
    <location>
        <begin position="1"/>
        <end position="23"/>
    </location>
</feature>
<feature type="chain" id="PRO_5002845075" description="DUF5105 domain-containing protein" evidence="1">
    <location>
        <begin position="24"/>
        <end position="186"/>
    </location>
</feature>
<reference evidence="2 3" key="1">
    <citation type="submission" date="2008-10" db="EMBL/GenBank/DDBJ databases">
        <title>Draft genome sequence of Collinsella stercoris (DSM 13279).</title>
        <authorList>
            <person name="Sudarsanam P."/>
            <person name="Ley R."/>
            <person name="Guruge J."/>
            <person name="Turnbaugh P.J."/>
            <person name="Mahowald M."/>
            <person name="Liep D."/>
            <person name="Gordon J."/>
        </authorList>
    </citation>
    <scope>NUCLEOTIDE SEQUENCE [LARGE SCALE GENOMIC DNA]</scope>
    <source>
        <strain evidence="2 3">DSM 13279</strain>
    </source>
</reference>
<dbReference type="Proteomes" id="UP000003560">
    <property type="component" value="Unassembled WGS sequence"/>
</dbReference>
<name>B6GA62_9ACTN</name>
<accession>B6GA62</accession>
<dbReference type="GeneID" id="98002076"/>
<evidence type="ECO:0000256" key="1">
    <source>
        <dbReference type="SAM" id="SignalP"/>
    </source>
</evidence>
<keyword evidence="3" id="KW-1185">Reference proteome</keyword>
<evidence type="ECO:0008006" key="4">
    <source>
        <dbReference type="Google" id="ProtNLM"/>
    </source>
</evidence>
<dbReference type="PROSITE" id="PS51257">
    <property type="entry name" value="PROKAR_LIPOPROTEIN"/>
    <property type="match status" value="1"/>
</dbReference>
<protein>
    <recommendedName>
        <fullName evidence="4">DUF5105 domain-containing protein</fullName>
    </recommendedName>
</protein>
<dbReference type="EMBL" id="ABXJ01000055">
    <property type="protein sequence ID" value="EEA90917.1"/>
    <property type="molecule type" value="Genomic_DNA"/>
</dbReference>
<dbReference type="eggNOG" id="ENOG5031TTJ">
    <property type="taxonomic scope" value="Bacteria"/>
</dbReference>
<dbReference type="RefSeq" id="WP_006720615.1">
    <property type="nucleotide sequence ID" value="NZ_CP085935.1"/>
</dbReference>
<gene>
    <name evidence="2" type="ORF">COLSTE_00957</name>
</gene>
<evidence type="ECO:0000313" key="2">
    <source>
        <dbReference type="EMBL" id="EEA90917.1"/>
    </source>
</evidence>
<dbReference type="HOGENOM" id="CLU_107077_0_0_11"/>
<dbReference type="AlphaFoldDB" id="B6GA62"/>
<proteinExistence type="predicted"/>
<evidence type="ECO:0000313" key="3">
    <source>
        <dbReference type="Proteomes" id="UP000003560"/>
    </source>
</evidence>
<dbReference type="OrthoDB" id="3182075at2"/>
<comment type="caution">
    <text evidence="2">The sequence shown here is derived from an EMBL/GenBank/DDBJ whole genome shotgun (WGS) entry which is preliminary data.</text>
</comment>
<organism evidence="2 3">
    <name type="scientific">Collinsella stercoris DSM 13279</name>
    <dbReference type="NCBI Taxonomy" id="445975"/>
    <lineage>
        <taxon>Bacteria</taxon>
        <taxon>Bacillati</taxon>
        <taxon>Actinomycetota</taxon>
        <taxon>Coriobacteriia</taxon>
        <taxon>Coriobacteriales</taxon>
        <taxon>Coriobacteriaceae</taxon>
        <taxon>Collinsella</taxon>
    </lineage>
</organism>
<reference evidence="2 3" key="2">
    <citation type="submission" date="2008-10" db="EMBL/GenBank/DDBJ databases">
        <authorList>
            <person name="Fulton L."/>
            <person name="Clifton S."/>
            <person name="Fulton B."/>
            <person name="Xu J."/>
            <person name="Minx P."/>
            <person name="Pepin K.H."/>
            <person name="Johnson M."/>
            <person name="Thiruvilangam P."/>
            <person name="Bhonagiri V."/>
            <person name="Nash W.E."/>
            <person name="Mardis E.R."/>
            <person name="Wilson R.K."/>
        </authorList>
    </citation>
    <scope>NUCLEOTIDE SEQUENCE [LARGE SCALE GENOMIC DNA]</scope>
    <source>
        <strain evidence="2 3">DSM 13279</strain>
    </source>
</reference>
<keyword evidence="1" id="KW-0732">Signal</keyword>